<organism evidence="1 2">
    <name type="scientific">Chitinophaga parva</name>
    <dbReference type="NCBI Taxonomy" id="2169414"/>
    <lineage>
        <taxon>Bacteria</taxon>
        <taxon>Pseudomonadati</taxon>
        <taxon>Bacteroidota</taxon>
        <taxon>Chitinophagia</taxon>
        <taxon>Chitinophagales</taxon>
        <taxon>Chitinophagaceae</taxon>
        <taxon>Chitinophaga</taxon>
    </lineage>
</organism>
<proteinExistence type="predicted"/>
<keyword evidence="2" id="KW-1185">Reference proteome</keyword>
<protein>
    <submittedName>
        <fullName evidence="1">Uncharacterized protein</fullName>
    </submittedName>
</protein>
<evidence type="ECO:0000313" key="2">
    <source>
        <dbReference type="Proteomes" id="UP000244450"/>
    </source>
</evidence>
<sequence>MLIITLGAACLLGTTGCAPKSNQAYQAPAMGAETLFDKGLPKEKHTRHLYSKKERAEMQKMGYPVN</sequence>
<accession>A0A2T7BI17</accession>
<name>A0A2T7BI17_9BACT</name>
<dbReference type="AlphaFoldDB" id="A0A2T7BI17"/>
<evidence type="ECO:0000313" key="1">
    <source>
        <dbReference type="EMBL" id="PUZ25925.1"/>
    </source>
</evidence>
<gene>
    <name evidence="1" type="ORF">DCC81_16895</name>
</gene>
<comment type="caution">
    <text evidence="1">The sequence shown here is derived from an EMBL/GenBank/DDBJ whole genome shotgun (WGS) entry which is preliminary data.</text>
</comment>
<reference evidence="1 2" key="1">
    <citation type="submission" date="2018-04" db="EMBL/GenBank/DDBJ databases">
        <title>Chitinophaga fuyangensis sp. nov., isolated from soil in a chemical factory.</title>
        <authorList>
            <person name="Chen K."/>
        </authorList>
    </citation>
    <scope>NUCLEOTIDE SEQUENCE [LARGE SCALE GENOMIC DNA]</scope>
    <source>
        <strain evidence="1 2">LY-1</strain>
    </source>
</reference>
<dbReference type="EMBL" id="QCYK01000002">
    <property type="protein sequence ID" value="PUZ25925.1"/>
    <property type="molecule type" value="Genomic_DNA"/>
</dbReference>
<dbReference type="Proteomes" id="UP000244450">
    <property type="component" value="Unassembled WGS sequence"/>
</dbReference>